<evidence type="ECO:0000256" key="6">
    <source>
        <dbReference type="ARBA" id="ARBA00022777"/>
    </source>
</evidence>
<evidence type="ECO:0000313" key="17">
    <source>
        <dbReference type="Proteomes" id="UP000182360"/>
    </source>
</evidence>
<dbReference type="Pfam" id="PF02518">
    <property type="entry name" value="HATPase_c"/>
    <property type="match status" value="1"/>
</dbReference>
<feature type="domain" description="Histidine kinase" evidence="12">
    <location>
        <begin position="166"/>
        <end position="426"/>
    </location>
</feature>
<dbReference type="Proteomes" id="UP000182360">
    <property type="component" value="Unassembled WGS sequence"/>
</dbReference>
<dbReference type="EMBL" id="FOFU01000002">
    <property type="protein sequence ID" value="SEP97761.1"/>
    <property type="molecule type" value="Genomic_DNA"/>
</dbReference>
<evidence type="ECO:0000256" key="11">
    <source>
        <dbReference type="SAM" id="MobiDB-lite"/>
    </source>
</evidence>
<dbReference type="PROSITE" id="PS50851">
    <property type="entry name" value="CHEW"/>
    <property type="match status" value="1"/>
</dbReference>
<evidence type="ECO:0000259" key="14">
    <source>
        <dbReference type="PROSITE" id="PS50851"/>
    </source>
</evidence>
<comment type="catalytic activity">
    <reaction evidence="1">
        <text>ATP + protein L-histidine = ADP + protein N-phospho-L-histidine.</text>
        <dbReference type="EC" id="2.7.13.3"/>
    </reaction>
</comment>
<dbReference type="GO" id="GO:0005524">
    <property type="term" value="F:ATP binding"/>
    <property type="evidence" value="ECO:0007669"/>
    <property type="project" value="UniProtKB-KW"/>
</dbReference>
<proteinExistence type="predicted"/>
<feature type="domain" description="Response regulatory" evidence="13">
    <location>
        <begin position="582"/>
        <end position="698"/>
    </location>
</feature>
<dbReference type="SUPFAM" id="SSF50341">
    <property type="entry name" value="CheW-like"/>
    <property type="match status" value="1"/>
</dbReference>
<dbReference type="InterPro" id="IPR001789">
    <property type="entry name" value="Sig_transdc_resp-reg_receiver"/>
</dbReference>
<protein>
    <recommendedName>
        <fullName evidence="2">histidine kinase</fullName>
        <ecNumber evidence="2">2.7.13.3</ecNumber>
    </recommendedName>
</protein>
<dbReference type="STRING" id="163.SAMN04487775_106129"/>
<dbReference type="AlphaFoldDB" id="A0A1H9C9U7"/>
<keyword evidence="10" id="KW-0175">Coiled coil</keyword>
<evidence type="ECO:0000256" key="9">
    <source>
        <dbReference type="PROSITE-ProRule" id="PRU00169"/>
    </source>
</evidence>
<evidence type="ECO:0000259" key="12">
    <source>
        <dbReference type="PROSITE" id="PS50109"/>
    </source>
</evidence>
<evidence type="ECO:0000256" key="8">
    <source>
        <dbReference type="PROSITE-ProRule" id="PRU00110"/>
    </source>
</evidence>
<dbReference type="PRINTS" id="PR00344">
    <property type="entry name" value="BCTRLSENSOR"/>
</dbReference>
<dbReference type="InterPro" id="IPR051315">
    <property type="entry name" value="Bact_Chemotaxis_CheA"/>
</dbReference>
<dbReference type="InterPro" id="IPR036641">
    <property type="entry name" value="HPT_dom_sf"/>
</dbReference>
<dbReference type="PANTHER" id="PTHR43395:SF1">
    <property type="entry name" value="CHEMOTAXIS PROTEIN CHEA"/>
    <property type="match status" value="1"/>
</dbReference>
<dbReference type="SMART" id="SM00260">
    <property type="entry name" value="CheW"/>
    <property type="match status" value="1"/>
</dbReference>
<dbReference type="SUPFAM" id="SSF52172">
    <property type="entry name" value="CheY-like"/>
    <property type="match status" value="1"/>
</dbReference>
<dbReference type="InterPro" id="IPR036061">
    <property type="entry name" value="CheW-like_dom_sf"/>
</dbReference>
<dbReference type="InterPro" id="IPR005467">
    <property type="entry name" value="His_kinase_dom"/>
</dbReference>
<dbReference type="Gene3D" id="2.30.30.40">
    <property type="entry name" value="SH3 Domains"/>
    <property type="match status" value="1"/>
</dbReference>
<name>A0A1H9C9U7_9SPIR</name>
<dbReference type="PROSITE" id="PS50110">
    <property type="entry name" value="RESPONSE_REGULATORY"/>
    <property type="match status" value="1"/>
</dbReference>
<evidence type="ECO:0000256" key="10">
    <source>
        <dbReference type="SAM" id="Coils"/>
    </source>
</evidence>
<dbReference type="Gene3D" id="1.20.120.160">
    <property type="entry name" value="HPT domain"/>
    <property type="match status" value="1"/>
</dbReference>
<dbReference type="Gene3D" id="3.30.565.10">
    <property type="entry name" value="Histidine kinase-like ATPase, C-terminal domain"/>
    <property type="match status" value="1"/>
</dbReference>
<dbReference type="EC" id="2.7.13.3" evidence="2"/>
<evidence type="ECO:0000256" key="7">
    <source>
        <dbReference type="ARBA" id="ARBA00022840"/>
    </source>
</evidence>
<keyword evidence="17" id="KW-1185">Reference proteome</keyword>
<dbReference type="GO" id="GO:0000155">
    <property type="term" value="F:phosphorelay sensor kinase activity"/>
    <property type="evidence" value="ECO:0007669"/>
    <property type="project" value="UniProtKB-ARBA"/>
</dbReference>
<keyword evidence="6 16" id="KW-0418">Kinase</keyword>
<accession>A0A1H9C9U7</accession>
<keyword evidence="3 9" id="KW-0597">Phosphoprotein</keyword>
<evidence type="ECO:0000256" key="2">
    <source>
        <dbReference type="ARBA" id="ARBA00012438"/>
    </source>
</evidence>
<dbReference type="Gene3D" id="3.40.50.2300">
    <property type="match status" value="1"/>
</dbReference>
<keyword evidence="7" id="KW-0067">ATP-binding</keyword>
<dbReference type="SMART" id="SM00387">
    <property type="entry name" value="HATPase_c"/>
    <property type="match status" value="1"/>
</dbReference>
<evidence type="ECO:0000256" key="4">
    <source>
        <dbReference type="ARBA" id="ARBA00022679"/>
    </source>
</evidence>
<dbReference type="SUPFAM" id="SSF55874">
    <property type="entry name" value="ATPase domain of HSP90 chaperone/DNA topoisomerase II/histidine kinase"/>
    <property type="match status" value="1"/>
</dbReference>
<feature type="domain" description="HPt" evidence="15">
    <location>
        <begin position="1"/>
        <end position="105"/>
    </location>
</feature>
<evidence type="ECO:0000256" key="5">
    <source>
        <dbReference type="ARBA" id="ARBA00022741"/>
    </source>
</evidence>
<evidence type="ECO:0000259" key="13">
    <source>
        <dbReference type="PROSITE" id="PS50110"/>
    </source>
</evidence>
<dbReference type="SMART" id="SM00073">
    <property type="entry name" value="HPT"/>
    <property type="match status" value="1"/>
</dbReference>
<feature type="region of interest" description="Disordered" evidence="11">
    <location>
        <begin position="138"/>
        <end position="164"/>
    </location>
</feature>
<reference evidence="16 17" key="1">
    <citation type="submission" date="2016-10" db="EMBL/GenBank/DDBJ databases">
        <authorList>
            <person name="de Groot N.N."/>
        </authorList>
    </citation>
    <scope>NUCLEOTIDE SEQUENCE [LARGE SCALE GENOMIC DNA]</scope>
    <source>
        <strain evidence="16 17">B25</strain>
    </source>
</reference>
<dbReference type="Pfam" id="PF01627">
    <property type="entry name" value="Hpt"/>
    <property type="match status" value="1"/>
</dbReference>
<evidence type="ECO:0000256" key="1">
    <source>
        <dbReference type="ARBA" id="ARBA00000085"/>
    </source>
</evidence>
<feature type="compositionally biased region" description="Acidic residues" evidence="11">
    <location>
        <begin position="144"/>
        <end position="162"/>
    </location>
</feature>
<dbReference type="InterPro" id="IPR008207">
    <property type="entry name" value="Sig_transdc_His_kin_Hpt_dom"/>
</dbReference>
<dbReference type="OrthoDB" id="9803176at2"/>
<dbReference type="InterPro" id="IPR003594">
    <property type="entry name" value="HATPase_dom"/>
</dbReference>
<dbReference type="Pfam" id="PF01584">
    <property type="entry name" value="CheW"/>
    <property type="match status" value="1"/>
</dbReference>
<sequence>MNLDKNLFKTDYISEAREILDSLDDIAILASKEKRNTGCLKEILRLLHTLKGSSRMMEYVQIEKVINHLETVFKNIQSNQTEIPNKIIQLLMGVNNLLHKVIDSIEDGSDGTFEQYEDVLNNIDQSMEGDDFNTDFSVKQAESESVENSDASGDEQVNEENSEFFHDSQTIKVQISQIDSILQSLDKLIMRQIKLKNEIEVLKGKSEASEFQEFQELSENISVLENQSVDIQKNIISLRMLPFDMILRPIKRSIVAEALKTGKNIEFDIPQSEITIDKFILEKLPAILIHLVRNSIDHGIESPEERKKLGKPEMGTISISVSQVSNRIFVNVKDDGHGIDYEKIRAKALRLFPEREAEILSADSTDLLQFIFASGFSTKDEQTELSGRGIGLDVVRTEMDKLKGKITVYSELNKGTDFELSLPASLATQDGLFVSVSDSSYLILSHYIKEILTVNKADFLQLQHGPVLNIHNELVPIFDFDIINNNSIKRTNTKTEVSVVILEYLNKKIGIMVDKILHYGTVVIKPVPPLLKDFNALQGVVFDENYRIIPVLNIPDTIRRFKVVNVYDIKNLEVRKMPKIYSVLVVDDSHTTRHIEQIILEAENYNVSTAVDGIDALEKMKQHKFDLVVTDVKMPRMDGFVLLHNMRHKEEFKNIPVIMVSSVFESDTLDKAKNLGAQGYIVKSDFERESLTAKVKELLHE</sequence>
<dbReference type="GO" id="GO:0006935">
    <property type="term" value="P:chemotaxis"/>
    <property type="evidence" value="ECO:0007669"/>
    <property type="project" value="InterPro"/>
</dbReference>
<dbReference type="InterPro" id="IPR004358">
    <property type="entry name" value="Sig_transdc_His_kin-like_C"/>
</dbReference>
<dbReference type="InterPro" id="IPR036890">
    <property type="entry name" value="HATPase_C_sf"/>
</dbReference>
<evidence type="ECO:0000313" key="16">
    <source>
        <dbReference type="EMBL" id="SEP97761.1"/>
    </source>
</evidence>
<keyword evidence="5" id="KW-0547">Nucleotide-binding</keyword>
<evidence type="ECO:0000259" key="15">
    <source>
        <dbReference type="PROSITE" id="PS50894"/>
    </source>
</evidence>
<keyword evidence="4" id="KW-0808">Transferase</keyword>
<dbReference type="Pfam" id="PF00072">
    <property type="entry name" value="Response_reg"/>
    <property type="match status" value="1"/>
</dbReference>
<dbReference type="PROSITE" id="PS50894">
    <property type="entry name" value="HPT"/>
    <property type="match status" value="1"/>
</dbReference>
<dbReference type="SUPFAM" id="SSF47226">
    <property type="entry name" value="Histidine-containing phosphotransfer domain, HPT domain"/>
    <property type="match status" value="1"/>
</dbReference>
<dbReference type="PANTHER" id="PTHR43395">
    <property type="entry name" value="SENSOR HISTIDINE KINASE CHEA"/>
    <property type="match status" value="1"/>
</dbReference>
<dbReference type="CDD" id="cd00088">
    <property type="entry name" value="HPT"/>
    <property type="match status" value="1"/>
</dbReference>
<dbReference type="PROSITE" id="PS50109">
    <property type="entry name" value="HIS_KIN"/>
    <property type="match status" value="1"/>
</dbReference>
<dbReference type="InterPro" id="IPR011006">
    <property type="entry name" value="CheY-like_superfamily"/>
</dbReference>
<dbReference type="RefSeq" id="WP_074641073.1">
    <property type="nucleotide sequence ID" value="NZ_FOFU01000002.1"/>
</dbReference>
<organism evidence="16 17">
    <name type="scientific">Treponema bryantii</name>
    <dbReference type="NCBI Taxonomy" id="163"/>
    <lineage>
        <taxon>Bacteria</taxon>
        <taxon>Pseudomonadati</taxon>
        <taxon>Spirochaetota</taxon>
        <taxon>Spirochaetia</taxon>
        <taxon>Spirochaetales</taxon>
        <taxon>Treponemataceae</taxon>
        <taxon>Treponema</taxon>
    </lineage>
</organism>
<dbReference type="SMART" id="SM00448">
    <property type="entry name" value="REC"/>
    <property type="match status" value="1"/>
</dbReference>
<dbReference type="FunFam" id="3.30.565.10:FF:000016">
    <property type="entry name" value="Chemotaxis protein CheA, putative"/>
    <property type="match status" value="1"/>
</dbReference>
<feature type="coiled-coil region" evidence="10">
    <location>
        <begin position="185"/>
        <end position="234"/>
    </location>
</feature>
<feature type="domain" description="CheW-like" evidence="14">
    <location>
        <begin position="428"/>
        <end position="563"/>
    </location>
</feature>
<gene>
    <name evidence="16" type="ORF">SAMN04487977_10293</name>
</gene>
<evidence type="ECO:0000256" key="3">
    <source>
        <dbReference type="ARBA" id="ARBA00022553"/>
    </source>
</evidence>
<feature type="modified residue" description="Phosphohistidine" evidence="8">
    <location>
        <position position="48"/>
    </location>
</feature>
<dbReference type="InterPro" id="IPR002545">
    <property type="entry name" value="CheW-lke_dom"/>
</dbReference>
<feature type="modified residue" description="4-aspartylphosphate" evidence="9">
    <location>
        <position position="631"/>
    </location>
</feature>